<feature type="compositionally biased region" description="Basic and acidic residues" evidence="1">
    <location>
        <begin position="90"/>
        <end position="144"/>
    </location>
</feature>
<name>A0A6A5TZ08_9PLEO</name>
<feature type="compositionally biased region" description="Polar residues" evidence="1">
    <location>
        <begin position="1"/>
        <end position="22"/>
    </location>
</feature>
<dbReference type="Proteomes" id="UP000800035">
    <property type="component" value="Unassembled WGS sequence"/>
</dbReference>
<organism evidence="2 3">
    <name type="scientific">Byssothecium circinans</name>
    <dbReference type="NCBI Taxonomy" id="147558"/>
    <lineage>
        <taxon>Eukaryota</taxon>
        <taxon>Fungi</taxon>
        <taxon>Dikarya</taxon>
        <taxon>Ascomycota</taxon>
        <taxon>Pezizomycotina</taxon>
        <taxon>Dothideomycetes</taxon>
        <taxon>Pleosporomycetidae</taxon>
        <taxon>Pleosporales</taxon>
        <taxon>Massarineae</taxon>
        <taxon>Massarinaceae</taxon>
        <taxon>Byssothecium</taxon>
    </lineage>
</organism>
<evidence type="ECO:0000256" key="1">
    <source>
        <dbReference type="SAM" id="MobiDB-lite"/>
    </source>
</evidence>
<sequence>MSPATPKNNSTKPAAAQPTTKPRPNLRDASLGPKPTSQTPSQSSTKNVQFASKNSSKVTAAKSQPATLSRSGSKQIDSDDKNATLMAAAKRAEEKEAAETKARDQAEARKDLHELHEKARHEKLQRPRGKDLKERNTRDAEKSQLPRDIARFVLMCPPFRRFESPDTAHYLSGRANETVVLRKILKSLDNMKKMESQVKKTKSRLARVTNEDVDQQYEELAEAKQFLIEGRDREVEVIEGIRLLLDRLYARHWADKQTMGNPMLCESPESLPEEYAKCRGLLKEVNMLQKEDFLRSGTILKAVELFEEILEM</sequence>
<evidence type="ECO:0000313" key="2">
    <source>
        <dbReference type="EMBL" id="KAF1954177.1"/>
    </source>
</evidence>
<protein>
    <submittedName>
        <fullName evidence="2">Uncharacterized protein</fullName>
    </submittedName>
</protein>
<evidence type="ECO:0000313" key="3">
    <source>
        <dbReference type="Proteomes" id="UP000800035"/>
    </source>
</evidence>
<gene>
    <name evidence="2" type="ORF">CC80DRAFT_550635</name>
</gene>
<feature type="region of interest" description="Disordered" evidence="1">
    <location>
        <begin position="1"/>
        <end position="144"/>
    </location>
</feature>
<dbReference type="AlphaFoldDB" id="A0A6A5TZ08"/>
<keyword evidence="3" id="KW-1185">Reference proteome</keyword>
<feature type="compositionally biased region" description="Polar residues" evidence="1">
    <location>
        <begin position="47"/>
        <end position="75"/>
    </location>
</feature>
<reference evidence="2" key="1">
    <citation type="journal article" date="2020" name="Stud. Mycol.">
        <title>101 Dothideomycetes genomes: a test case for predicting lifestyles and emergence of pathogens.</title>
        <authorList>
            <person name="Haridas S."/>
            <person name="Albert R."/>
            <person name="Binder M."/>
            <person name="Bloem J."/>
            <person name="Labutti K."/>
            <person name="Salamov A."/>
            <person name="Andreopoulos B."/>
            <person name="Baker S."/>
            <person name="Barry K."/>
            <person name="Bills G."/>
            <person name="Bluhm B."/>
            <person name="Cannon C."/>
            <person name="Castanera R."/>
            <person name="Culley D."/>
            <person name="Daum C."/>
            <person name="Ezra D."/>
            <person name="Gonzalez J."/>
            <person name="Henrissat B."/>
            <person name="Kuo A."/>
            <person name="Liang C."/>
            <person name="Lipzen A."/>
            <person name="Lutzoni F."/>
            <person name="Magnuson J."/>
            <person name="Mondo S."/>
            <person name="Nolan M."/>
            <person name="Ohm R."/>
            <person name="Pangilinan J."/>
            <person name="Park H.-J."/>
            <person name="Ramirez L."/>
            <person name="Alfaro M."/>
            <person name="Sun H."/>
            <person name="Tritt A."/>
            <person name="Yoshinaga Y."/>
            <person name="Zwiers L.-H."/>
            <person name="Turgeon B."/>
            <person name="Goodwin S."/>
            <person name="Spatafora J."/>
            <person name="Crous P."/>
            <person name="Grigoriev I."/>
        </authorList>
    </citation>
    <scope>NUCLEOTIDE SEQUENCE</scope>
    <source>
        <strain evidence="2">CBS 675.92</strain>
    </source>
</reference>
<dbReference type="EMBL" id="ML977000">
    <property type="protein sequence ID" value="KAF1954177.1"/>
    <property type="molecule type" value="Genomic_DNA"/>
</dbReference>
<accession>A0A6A5TZ08</accession>
<proteinExistence type="predicted"/>
<feature type="compositionally biased region" description="Low complexity" evidence="1">
    <location>
        <begin position="33"/>
        <end position="46"/>
    </location>
</feature>